<dbReference type="InterPro" id="IPR020070">
    <property type="entry name" value="Ribosomal_bL9_N"/>
</dbReference>
<dbReference type="Gene3D" id="3.10.430.100">
    <property type="entry name" value="Ribosomal protein L9, C-terminal domain"/>
    <property type="match status" value="1"/>
</dbReference>
<keyword evidence="2 7" id="KW-0699">rRNA-binding</keyword>
<dbReference type="Pfam" id="PF03948">
    <property type="entry name" value="Ribosomal_L9_C"/>
    <property type="match status" value="1"/>
</dbReference>
<organism evidence="9 10">
    <name type="scientific">Candidatus Vogelbacteria bacterium CG10_big_fil_rev_8_21_14_0_10_49_38</name>
    <dbReference type="NCBI Taxonomy" id="1975043"/>
    <lineage>
        <taxon>Bacteria</taxon>
        <taxon>Candidatus Vogeliibacteriota</taxon>
    </lineage>
</organism>
<feature type="domain" description="Ribosomal protein L9" evidence="8">
    <location>
        <begin position="13"/>
        <end position="40"/>
    </location>
</feature>
<accession>A0A2H0RHB7</accession>
<evidence type="ECO:0000256" key="4">
    <source>
        <dbReference type="ARBA" id="ARBA00022980"/>
    </source>
</evidence>
<dbReference type="InterPro" id="IPR036791">
    <property type="entry name" value="Ribosomal_bL9_C_sf"/>
</dbReference>
<evidence type="ECO:0000313" key="10">
    <source>
        <dbReference type="Proteomes" id="UP000230431"/>
    </source>
</evidence>
<evidence type="ECO:0000256" key="7">
    <source>
        <dbReference type="HAMAP-Rule" id="MF_00503"/>
    </source>
</evidence>
<dbReference type="SUPFAM" id="SSF55653">
    <property type="entry name" value="Ribosomal protein L9 C-domain"/>
    <property type="match status" value="1"/>
</dbReference>
<dbReference type="AlphaFoldDB" id="A0A2H0RHB7"/>
<comment type="function">
    <text evidence="7">Binds to the 23S rRNA.</text>
</comment>
<protein>
    <recommendedName>
        <fullName evidence="6 7">Large ribosomal subunit protein bL9</fullName>
    </recommendedName>
</protein>
<evidence type="ECO:0000256" key="3">
    <source>
        <dbReference type="ARBA" id="ARBA00022884"/>
    </source>
</evidence>
<gene>
    <name evidence="7 9" type="primary">rplI</name>
    <name evidence="9" type="ORF">COV08_02955</name>
</gene>
<dbReference type="Pfam" id="PF01281">
    <property type="entry name" value="Ribosomal_L9_N"/>
    <property type="match status" value="1"/>
</dbReference>
<dbReference type="InterPro" id="IPR020069">
    <property type="entry name" value="Ribosomal_bL9_C"/>
</dbReference>
<dbReference type="SUPFAM" id="SSF55658">
    <property type="entry name" value="L9 N-domain-like"/>
    <property type="match status" value="1"/>
</dbReference>
<name>A0A2H0RHB7_9BACT</name>
<dbReference type="PROSITE" id="PS00651">
    <property type="entry name" value="RIBOSOMAL_L9"/>
    <property type="match status" value="1"/>
</dbReference>
<keyword evidence="4 7" id="KW-0689">Ribosomal protein</keyword>
<dbReference type="InterPro" id="IPR036935">
    <property type="entry name" value="Ribosomal_bL9_N_sf"/>
</dbReference>
<dbReference type="Gene3D" id="3.40.5.10">
    <property type="entry name" value="Ribosomal protein L9, N-terminal domain"/>
    <property type="match status" value="1"/>
</dbReference>
<reference evidence="9 10" key="1">
    <citation type="submission" date="2017-09" db="EMBL/GenBank/DDBJ databases">
        <title>Depth-based differentiation of microbial function through sediment-hosted aquifers and enrichment of novel symbionts in the deep terrestrial subsurface.</title>
        <authorList>
            <person name="Probst A.J."/>
            <person name="Ladd B."/>
            <person name="Jarett J.K."/>
            <person name="Geller-Mcgrath D.E."/>
            <person name="Sieber C.M."/>
            <person name="Emerson J.B."/>
            <person name="Anantharaman K."/>
            <person name="Thomas B.C."/>
            <person name="Malmstrom R."/>
            <person name="Stieglmeier M."/>
            <person name="Klingl A."/>
            <person name="Woyke T."/>
            <person name="Ryan C.M."/>
            <person name="Banfield J.F."/>
        </authorList>
    </citation>
    <scope>NUCLEOTIDE SEQUENCE [LARGE SCALE GENOMIC DNA]</scope>
    <source>
        <strain evidence="9">CG10_big_fil_rev_8_21_14_0_10_49_38</strain>
    </source>
</reference>
<keyword evidence="3 7" id="KW-0694">RNA-binding</keyword>
<dbReference type="GO" id="GO:0019843">
    <property type="term" value="F:rRNA binding"/>
    <property type="evidence" value="ECO:0007669"/>
    <property type="project" value="UniProtKB-UniRule"/>
</dbReference>
<dbReference type="NCBIfam" id="TIGR00158">
    <property type="entry name" value="L9"/>
    <property type="match status" value="1"/>
</dbReference>
<sequence length="147" mass="15838">MKVILIQDVAKVGRKGEVKEVNDGFARNFLLTQGRAVAATAVNLAHLGETKKVAAQNESWRSDALGRLVELSKTDPLTLKAKANPSGQLFAGLHESDVVAAVKAQFGLNLDPKLIRLDQPIKQTGTHQLVLKLASAKKKLPLKVEAL</sequence>
<proteinExistence type="inferred from homology"/>
<dbReference type="Proteomes" id="UP000230431">
    <property type="component" value="Unassembled WGS sequence"/>
</dbReference>
<evidence type="ECO:0000313" key="9">
    <source>
        <dbReference type="EMBL" id="PIR45830.1"/>
    </source>
</evidence>
<dbReference type="InterPro" id="IPR020594">
    <property type="entry name" value="Ribosomal_bL9_bac/chp"/>
</dbReference>
<dbReference type="PANTHER" id="PTHR21368">
    <property type="entry name" value="50S RIBOSOMAL PROTEIN L9"/>
    <property type="match status" value="1"/>
</dbReference>
<evidence type="ECO:0000259" key="8">
    <source>
        <dbReference type="PROSITE" id="PS00651"/>
    </source>
</evidence>
<dbReference type="GO" id="GO:1990904">
    <property type="term" value="C:ribonucleoprotein complex"/>
    <property type="evidence" value="ECO:0007669"/>
    <property type="project" value="UniProtKB-KW"/>
</dbReference>
<dbReference type="InterPro" id="IPR009027">
    <property type="entry name" value="Ribosomal_bL9/RNase_H1_N"/>
</dbReference>
<dbReference type="EMBL" id="PCYK01000025">
    <property type="protein sequence ID" value="PIR45830.1"/>
    <property type="molecule type" value="Genomic_DNA"/>
</dbReference>
<dbReference type="GO" id="GO:0005840">
    <property type="term" value="C:ribosome"/>
    <property type="evidence" value="ECO:0007669"/>
    <property type="project" value="UniProtKB-KW"/>
</dbReference>
<dbReference type="InterPro" id="IPR000244">
    <property type="entry name" value="Ribosomal_bL9"/>
</dbReference>
<evidence type="ECO:0000256" key="1">
    <source>
        <dbReference type="ARBA" id="ARBA00010605"/>
    </source>
</evidence>
<comment type="similarity">
    <text evidence="1 7">Belongs to the bacterial ribosomal protein bL9 family.</text>
</comment>
<keyword evidence="5 7" id="KW-0687">Ribonucleoprotein</keyword>
<evidence type="ECO:0000256" key="6">
    <source>
        <dbReference type="ARBA" id="ARBA00035292"/>
    </source>
</evidence>
<dbReference type="HAMAP" id="MF_00503">
    <property type="entry name" value="Ribosomal_bL9"/>
    <property type="match status" value="1"/>
</dbReference>
<comment type="caution">
    <text evidence="9">The sequence shown here is derived from an EMBL/GenBank/DDBJ whole genome shotgun (WGS) entry which is preliminary data.</text>
</comment>
<dbReference type="GO" id="GO:0006412">
    <property type="term" value="P:translation"/>
    <property type="evidence" value="ECO:0007669"/>
    <property type="project" value="UniProtKB-UniRule"/>
</dbReference>
<evidence type="ECO:0000256" key="2">
    <source>
        <dbReference type="ARBA" id="ARBA00022730"/>
    </source>
</evidence>
<evidence type="ECO:0000256" key="5">
    <source>
        <dbReference type="ARBA" id="ARBA00023274"/>
    </source>
</evidence>
<dbReference type="GO" id="GO:0003735">
    <property type="term" value="F:structural constituent of ribosome"/>
    <property type="evidence" value="ECO:0007669"/>
    <property type="project" value="InterPro"/>
</dbReference>